<dbReference type="GO" id="GO:0016651">
    <property type="term" value="F:oxidoreductase activity, acting on NAD(P)H"/>
    <property type="evidence" value="ECO:0007669"/>
    <property type="project" value="InterPro"/>
</dbReference>
<dbReference type="InterPro" id="IPR013149">
    <property type="entry name" value="ADH-like_C"/>
</dbReference>
<evidence type="ECO:0000259" key="1">
    <source>
        <dbReference type="SMART" id="SM00829"/>
    </source>
</evidence>
<dbReference type="Pfam" id="PF08240">
    <property type="entry name" value="ADH_N"/>
    <property type="match status" value="1"/>
</dbReference>
<name>A0A9P3LBV7_9APHY</name>
<accession>A0A9P3LBV7</accession>
<dbReference type="OrthoDB" id="3233595at2759"/>
<dbReference type="Gene3D" id="3.40.50.720">
    <property type="entry name" value="NAD(P)-binding Rossmann-like Domain"/>
    <property type="match status" value="1"/>
</dbReference>
<dbReference type="SUPFAM" id="SSF51735">
    <property type="entry name" value="NAD(P)-binding Rossmann-fold domains"/>
    <property type="match status" value="1"/>
</dbReference>
<dbReference type="Pfam" id="PF00107">
    <property type="entry name" value="ADH_zinc_N"/>
    <property type="match status" value="1"/>
</dbReference>
<proteinExistence type="predicted"/>
<dbReference type="SUPFAM" id="SSF50129">
    <property type="entry name" value="GroES-like"/>
    <property type="match status" value="1"/>
</dbReference>
<comment type="caution">
    <text evidence="2">The sequence shown here is derived from an EMBL/GenBank/DDBJ whole genome shotgun (WGS) entry which is preliminary data.</text>
</comment>
<dbReference type="Proteomes" id="UP000703269">
    <property type="component" value="Unassembled WGS sequence"/>
</dbReference>
<dbReference type="PANTHER" id="PTHR45348">
    <property type="entry name" value="HYPOTHETICAL OXIDOREDUCTASE (EUROFUNG)"/>
    <property type="match status" value="1"/>
</dbReference>
<dbReference type="Gene3D" id="3.90.180.10">
    <property type="entry name" value="Medium-chain alcohol dehydrogenases, catalytic domain"/>
    <property type="match status" value="1"/>
</dbReference>
<reference evidence="2 3" key="1">
    <citation type="submission" date="2021-08" db="EMBL/GenBank/DDBJ databases">
        <title>Draft Genome Sequence of Phanerochaete sordida strain YK-624.</title>
        <authorList>
            <person name="Mori T."/>
            <person name="Dohra H."/>
            <person name="Suzuki T."/>
            <person name="Kawagishi H."/>
            <person name="Hirai H."/>
        </authorList>
    </citation>
    <scope>NUCLEOTIDE SEQUENCE [LARGE SCALE GENOMIC DNA]</scope>
    <source>
        <strain evidence="2 3">YK-624</strain>
    </source>
</reference>
<keyword evidence="3" id="KW-1185">Reference proteome</keyword>
<sequence length="346" mass="35772">MSTQKALFLTKSKGDFAVLEREVDEPGPGEILVEVRAAGLNPVEYQIQKYDFLIKEYPAVLGTDVAGVVVKVGAGVTNVAVGDKTFHQGNFNNRYAAYQQYTIANADIVAKIPSNLTFEQAASLPVALATSAVGLYNPKSGGGLGLTPAWEAGGRGKYAGEPILILGGASAVGQAAIQFARLSGFAPILTTASPHNEAYLKSLGATHVLDRALPLAGLPAAVAALAGAPLKHAYDAVSSRETTRAALSALAPGGGLAYVLPDTLDEGAVTDGKEAVFVYGQANEPHARALAASLYAHITQLLEAGDIKPNNIEVVPGGLAGIPKVLERFAKGVSALKMVAHPQENL</sequence>
<evidence type="ECO:0000313" key="3">
    <source>
        <dbReference type="Proteomes" id="UP000703269"/>
    </source>
</evidence>
<protein>
    <submittedName>
        <fullName evidence="2">Zinc-binding alcohol dehydrogenase family protein</fullName>
    </submittedName>
</protein>
<dbReference type="InterPro" id="IPR020843">
    <property type="entry name" value="ER"/>
</dbReference>
<dbReference type="InterPro" id="IPR047122">
    <property type="entry name" value="Trans-enoyl_RdTase-like"/>
</dbReference>
<dbReference type="InterPro" id="IPR013154">
    <property type="entry name" value="ADH-like_N"/>
</dbReference>
<feature type="domain" description="Enoyl reductase (ER)" evidence="1">
    <location>
        <begin position="14"/>
        <end position="340"/>
    </location>
</feature>
<organism evidence="2 3">
    <name type="scientific">Phanerochaete sordida</name>
    <dbReference type="NCBI Taxonomy" id="48140"/>
    <lineage>
        <taxon>Eukaryota</taxon>
        <taxon>Fungi</taxon>
        <taxon>Dikarya</taxon>
        <taxon>Basidiomycota</taxon>
        <taxon>Agaricomycotina</taxon>
        <taxon>Agaricomycetes</taxon>
        <taxon>Polyporales</taxon>
        <taxon>Phanerochaetaceae</taxon>
        <taxon>Phanerochaete</taxon>
    </lineage>
</organism>
<dbReference type="InterPro" id="IPR036291">
    <property type="entry name" value="NAD(P)-bd_dom_sf"/>
</dbReference>
<evidence type="ECO:0000313" key="2">
    <source>
        <dbReference type="EMBL" id="GJE89876.1"/>
    </source>
</evidence>
<dbReference type="PANTHER" id="PTHR45348:SF2">
    <property type="entry name" value="ZINC-TYPE ALCOHOL DEHYDROGENASE-LIKE PROTEIN C2E1P3.01"/>
    <property type="match status" value="1"/>
</dbReference>
<dbReference type="InterPro" id="IPR011032">
    <property type="entry name" value="GroES-like_sf"/>
</dbReference>
<dbReference type="EMBL" id="BPQB01000014">
    <property type="protein sequence ID" value="GJE89876.1"/>
    <property type="molecule type" value="Genomic_DNA"/>
</dbReference>
<dbReference type="SMART" id="SM00829">
    <property type="entry name" value="PKS_ER"/>
    <property type="match status" value="1"/>
</dbReference>
<gene>
    <name evidence="2" type="ORF">PsYK624_059880</name>
</gene>
<dbReference type="CDD" id="cd08249">
    <property type="entry name" value="enoyl_reductase_like"/>
    <property type="match status" value="1"/>
</dbReference>
<dbReference type="AlphaFoldDB" id="A0A9P3LBV7"/>